<gene>
    <name evidence="2" type="ORF">CYJ73_10975</name>
</gene>
<organism evidence="2 3">
    <name type="scientific">Gordonia terrae</name>
    <dbReference type="NCBI Taxonomy" id="2055"/>
    <lineage>
        <taxon>Bacteria</taxon>
        <taxon>Bacillati</taxon>
        <taxon>Actinomycetota</taxon>
        <taxon>Actinomycetes</taxon>
        <taxon>Mycobacteriales</taxon>
        <taxon>Gordoniaceae</taxon>
        <taxon>Gordonia</taxon>
    </lineage>
</organism>
<feature type="compositionally biased region" description="Acidic residues" evidence="1">
    <location>
        <begin position="57"/>
        <end position="67"/>
    </location>
</feature>
<reference evidence="2 3" key="1">
    <citation type="submission" date="2017-12" db="EMBL/GenBank/DDBJ databases">
        <title>Phylogenetic diversity of female urinary microbiome.</title>
        <authorList>
            <person name="Thomas-White K."/>
            <person name="Wolfe A.J."/>
        </authorList>
    </citation>
    <scope>NUCLEOTIDE SEQUENCE [LARGE SCALE GENOMIC DNA]</scope>
    <source>
        <strain evidence="2 3">UMB0777</strain>
    </source>
</reference>
<evidence type="ECO:0000256" key="1">
    <source>
        <dbReference type="SAM" id="MobiDB-lite"/>
    </source>
</evidence>
<sequence length="116" mass="12217">MTDNLDENDFEAWLRAGDPPDELSVPEAAWDAAVETAFDPSYELTTDLTAAPGPDPLDSDGDSESDPDVGGFDDPPADDVTGDLLASGLDEDDDVFSGSEHSADDSFDDGALDDDF</sequence>
<dbReference type="Proteomes" id="UP000234662">
    <property type="component" value="Unassembled WGS sequence"/>
</dbReference>
<dbReference type="RefSeq" id="WP_101820177.1">
    <property type="nucleotide sequence ID" value="NZ_PKJC01000006.1"/>
</dbReference>
<dbReference type="STRING" id="2055.BCM27_06180"/>
<dbReference type="EMBL" id="PKJC01000006">
    <property type="protein sequence ID" value="PKZ65594.1"/>
    <property type="molecule type" value="Genomic_DNA"/>
</dbReference>
<feature type="region of interest" description="Disordered" evidence="1">
    <location>
        <begin position="1"/>
        <end position="24"/>
    </location>
</feature>
<protein>
    <submittedName>
        <fullName evidence="2">Uncharacterized protein</fullName>
    </submittedName>
</protein>
<evidence type="ECO:0000313" key="2">
    <source>
        <dbReference type="EMBL" id="PKZ65594.1"/>
    </source>
</evidence>
<name>A0A2I1R8Y0_9ACTN</name>
<dbReference type="AlphaFoldDB" id="A0A2I1R8Y0"/>
<proteinExistence type="predicted"/>
<accession>A0A2I1R8Y0</accession>
<evidence type="ECO:0000313" key="3">
    <source>
        <dbReference type="Proteomes" id="UP000234662"/>
    </source>
</evidence>
<feature type="compositionally biased region" description="Acidic residues" evidence="1">
    <location>
        <begin position="1"/>
        <end position="10"/>
    </location>
</feature>
<comment type="caution">
    <text evidence="2">The sequence shown here is derived from an EMBL/GenBank/DDBJ whole genome shotgun (WGS) entry which is preliminary data.</text>
</comment>
<feature type="compositionally biased region" description="Acidic residues" evidence="1">
    <location>
        <begin position="105"/>
        <end position="116"/>
    </location>
</feature>
<feature type="region of interest" description="Disordered" evidence="1">
    <location>
        <begin position="41"/>
        <end position="116"/>
    </location>
</feature>